<comment type="caution">
    <text evidence="2">The sequence shown here is derived from an EMBL/GenBank/DDBJ whole genome shotgun (WGS) entry which is preliminary data.</text>
</comment>
<feature type="region of interest" description="Disordered" evidence="1">
    <location>
        <begin position="1"/>
        <end position="50"/>
    </location>
</feature>
<proteinExistence type="predicted"/>
<accession>A0A1V3XU11</accession>
<feature type="compositionally biased region" description="Polar residues" evidence="1">
    <location>
        <begin position="1"/>
        <end position="18"/>
    </location>
</feature>
<reference evidence="2 3" key="1">
    <citation type="submission" date="2017-02" db="EMBL/GenBank/DDBJ databases">
        <title>Complete genome sequences of Mycobacterium kansasii strains isolated from rhesus macaques.</title>
        <authorList>
            <person name="Panda A."/>
            <person name="Nagaraj S."/>
            <person name="Zhao X."/>
            <person name="Tettelin H."/>
            <person name="Detolla L.J."/>
        </authorList>
    </citation>
    <scope>NUCLEOTIDE SEQUENCE [LARGE SCALE GENOMIC DNA]</scope>
    <source>
        <strain evidence="2 3">11-3813</strain>
    </source>
</reference>
<evidence type="ECO:0000313" key="3">
    <source>
        <dbReference type="Proteomes" id="UP000189229"/>
    </source>
</evidence>
<dbReference type="Proteomes" id="UP000189229">
    <property type="component" value="Unassembled WGS sequence"/>
</dbReference>
<evidence type="ECO:0000256" key="1">
    <source>
        <dbReference type="SAM" id="MobiDB-lite"/>
    </source>
</evidence>
<dbReference type="AlphaFoldDB" id="A0A1V3XU11"/>
<gene>
    <name evidence="2" type="ORF">BZL30_0281</name>
</gene>
<protein>
    <submittedName>
        <fullName evidence="2">Uncharacterized protein</fullName>
    </submittedName>
</protein>
<name>A0A1V3XU11_MYCKA</name>
<dbReference type="EMBL" id="MVBM01000001">
    <property type="protein sequence ID" value="OOK82582.1"/>
    <property type="molecule type" value="Genomic_DNA"/>
</dbReference>
<organism evidence="2 3">
    <name type="scientific">Mycobacterium kansasii</name>
    <dbReference type="NCBI Taxonomy" id="1768"/>
    <lineage>
        <taxon>Bacteria</taxon>
        <taxon>Bacillati</taxon>
        <taxon>Actinomycetota</taxon>
        <taxon>Actinomycetes</taxon>
        <taxon>Mycobacteriales</taxon>
        <taxon>Mycobacteriaceae</taxon>
        <taxon>Mycobacterium</taxon>
    </lineage>
</organism>
<sequence>MDAQVDNQTAARRSTNTVPRYRPRPSRRPGDAWATDSEDTASRCITGGTD</sequence>
<evidence type="ECO:0000313" key="2">
    <source>
        <dbReference type="EMBL" id="OOK82582.1"/>
    </source>
</evidence>